<dbReference type="Pfam" id="PF13361">
    <property type="entry name" value="UvrD_C"/>
    <property type="match status" value="2"/>
</dbReference>
<dbReference type="Gene3D" id="3.40.50.300">
    <property type="entry name" value="P-loop containing nucleotide triphosphate hydrolases"/>
    <property type="match status" value="3"/>
</dbReference>
<sequence>MTDQSSFVIFNASAGSGKTYSLVKAYLKTLLINPGSDYYKYLLAITFTNKAVAEMKQRIITYLRHFAEENVLDDPPEMMKSLSKECNLSLQQVHQKSEDILHHLLHHYAAFSVETIDGLNHRLIRTFARDLKIASNFEVSLEQDELLDQAVDNLMKRAGEDKQITEILVEFTLDKTDDDKSWDISKDISRAAGILFNENELPNVERLKSWSLSRFNKIRSRLRTALSEADSQLQQIAGDTLQLIDESGLEHEDFSGSYYPKYLKKVLDGSELRFGSKWQETLRDKPLYPTRLLKEAPHSAATIDELAHQFADVFDQTKTIYFRKLLIRSLLTNLTPLSVINLVQQEIDNIKEEENIVPISEFNRLINAEIKNQPAPYIYERLGERYRHFFIDEFQDTSSLQWENLVPLIDNSLSQEQDANPGSLLLVGDAKQAIYRWRGGLPELFIELYNCKNPFSVTDKTVKNLDTNWRSCAEIVNFNNDFFTHISGYFNKKLHQELYAIGNNQKQNYREGGYVRMEFVEFERKDDAHEVYADSVSNSIKDLLSQGYQLSDICVLTRKRMEGISLGELLMEKGIRVVSSETLLLAHSPVVKFLVNILIFRSQPENDELKAEILLFLHQHYQVNEPLSDFLATFFPGAEIDFSATLQNYGIELRLDKTQSLTLYETCEYVLIHCELLTRADAYVDGFMNLVFDFEQRQAMLKSSFAEYWFSKKEKEAISIGEDVNAVRLMTIHKAKGLEFPVVLFPYADVDIYSEKMPKTWIHAETITDESEPFMINFNKDIVEYGDEGETIYNERRATLQLDNINLLYVTLTRAVEQLHIFSKKTNPPANGELKKYSDFFISYLQYKELWNDDSKVFEFGAPPKPDPAISTPEVKETIIEYIASPPETHDLKLATAEASLWETDASLKITAGTLLHDIMGKIKFSDDVEEVLDKFELESGMEGTEIEKLRSIIVKITSHPELAHLFQPGQKVETERDIITADGQLLRPDRINFHPNGEITLIDYKTGGASDSHIEQVETYARALRDMKLKVNNKLIIYASEDKIMINKL</sequence>
<keyword evidence="2 14" id="KW-0547">Nucleotide-binding</keyword>
<comment type="catalytic activity">
    <reaction evidence="13">
        <text>ATP + H2O = ADP + phosphate + H(+)</text>
        <dbReference type="Rhea" id="RHEA:13065"/>
        <dbReference type="ChEBI" id="CHEBI:15377"/>
        <dbReference type="ChEBI" id="CHEBI:15378"/>
        <dbReference type="ChEBI" id="CHEBI:30616"/>
        <dbReference type="ChEBI" id="CHEBI:43474"/>
        <dbReference type="ChEBI" id="CHEBI:456216"/>
        <dbReference type="EC" id="5.6.2.4"/>
    </reaction>
</comment>
<dbReference type="InterPro" id="IPR014016">
    <property type="entry name" value="UvrD-like_ATP-bd"/>
</dbReference>
<keyword evidence="5 14" id="KW-0347">Helicase</keyword>
<feature type="domain" description="UvrD-like helicase C-terminal" evidence="16">
    <location>
        <begin position="473"/>
        <end position="737"/>
    </location>
</feature>
<evidence type="ECO:0000256" key="5">
    <source>
        <dbReference type="ARBA" id="ARBA00022806"/>
    </source>
</evidence>
<dbReference type="RefSeq" id="WP_105215461.1">
    <property type="nucleotide sequence ID" value="NZ_CP027062.1"/>
</dbReference>
<reference evidence="17 18" key="1">
    <citation type="submission" date="2018-02" db="EMBL/GenBank/DDBJ databases">
        <title>Genomic analysis of the strain RR4-38 isolated from a seawater recirculating aquaculture system.</title>
        <authorList>
            <person name="Kim Y.-S."/>
            <person name="Jang Y.H."/>
            <person name="Kim K.-H."/>
        </authorList>
    </citation>
    <scope>NUCLEOTIDE SEQUENCE [LARGE SCALE GENOMIC DNA]</scope>
    <source>
        <strain evidence="17 18">RR4-38</strain>
    </source>
</reference>
<keyword evidence="6" id="KW-0269">Exonuclease</keyword>
<dbReference type="GO" id="GO:0005524">
    <property type="term" value="F:ATP binding"/>
    <property type="evidence" value="ECO:0007669"/>
    <property type="project" value="UniProtKB-UniRule"/>
</dbReference>
<evidence type="ECO:0000259" key="15">
    <source>
        <dbReference type="PROSITE" id="PS51198"/>
    </source>
</evidence>
<dbReference type="SUPFAM" id="SSF52540">
    <property type="entry name" value="P-loop containing nucleoside triphosphate hydrolases"/>
    <property type="match status" value="1"/>
</dbReference>
<dbReference type="EMBL" id="CP027062">
    <property type="protein sequence ID" value="AVI50541.1"/>
    <property type="molecule type" value="Genomic_DNA"/>
</dbReference>
<keyword evidence="1" id="KW-0540">Nuclease</keyword>
<evidence type="ECO:0000259" key="16">
    <source>
        <dbReference type="PROSITE" id="PS51217"/>
    </source>
</evidence>
<dbReference type="PANTHER" id="PTHR11070">
    <property type="entry name" value="UVRD / RECB / PCRA DNA HELICASE FAMILY MEMBER"/>
    <property type="match status" value="1"/>
</dbReference>
<keyword evidence="9" id="KW-0234">DNA repair</keyword>
<dbReference type="Gene3D" id="1.10.3170.10">
    <property type="entry name" value="Recbcd, chain B, domain 2"/>
    <property type="match status" value="1"/>
</dbReference>
<dbReference type="PANTHER" id="PTHR11070:SF67">
    <property type="entry name" value="DNA 3'-5' HELICASE"/>
    <property type="match status" value="1"/>
</dbReference>
<protein>
    <recommendedName>
        <fullName evidence="12">DNA 3'-5' helicase</fullName>
        <ecNumber evidence="12">5.6.2.4</ecNumber>
    </recommendedName>
</protein>
<keyword evidence="3" id="KW-0227">DNA damage</keyword>
<keyword evidence="7 14" id="KW-0067">ATP-binding</keyword>
<evidence type="ECO:0000313" key="17">
    <source>
        <dbReference type="EMBL" id="AVI50541.1"/>
    </source>
</evidence>
<dbReference type="GO" id="GO:0003677">
    <property type="term" value="F:DNA binding"/>
    <property type="evidence" value="ECO:0007669"/>
    <property type="project" value="UniProtKB-KW"/>
</dbReference>
<dbReference type="InterPro" id="IPR000212">
    <property type="entry name" value="DNA_helicase_UvrD/REP"/>
</dbReference>
<dbReference type="PROSITE" id="PS51217">
    <property type="entry name" value="UVRD_HELICASE_CTER"/>
    <property type="match status" value="1"/>
</dbReference>
<proteinExistence type="predicted"/>
<dbReference type="EC" id="5.6.2.4" evidence="12"/>
<evidence type="ECO:0000256" key="11">
    <source>
        <dbReference type="ARBA" id="ARBA00034617"/>
    </source>
</evidence>
<keyword evidence="8" id="KW-0238">DNA-binding</keyword>
<evidence type="ECO:0000256" key="9">
    <source>
        <dbReference type="ARBA" id="ARBA00023204"/>
    </source>
</evidence>
<dbReference type="InterPro" id="IPR014017">
    <property type="entry name" value="DNA_helicase_UvrD-like_C"/>
</dbReference>
<evidence type="ECO:0000256" key="2">
    <source>
        <dbReference type="ARBA" id="ARBA00022741"/>
    </source>
</evidence>
<gene>
    <name evidence="17" type="ORF">C5O00_04900</name>
</gene>
<dbReference type="GO" id="GO:0005829">
    <property type="term" value="C:cytosol"/>
    <property type="evidence" value="ECO:0007669"/>
    <property type="project" value="TreeGrafter"/>
</dbReference>
<keyword evidence="4 14" id="KW-0378">Hydrolase</keyword>
<accession>A0A2S0HV32</accession>
<dbReference type="GO" id="GO:0016887">
    <property type="term" value="F:ATP hydrolysis activity"/>
    <property type="evidence" value="ECO:0007669"/>
    <property type="project" value="RHEA"/>
</dbReference>
<feature type="binding site" evidence="14">
    <location>
        <begin position="12"/>
        <end position="19"/>
    </location>
    <ligand>
        <name>ATP</name>
        <dbReference type="ChEBI" id="CHEBI:30616"/>
    </ligand>
</feature>
<dbReference type="GO" id="GO:0004527">
    <property type="term" value="F:exonuclease activity"/>
    <property type="evidence" value="ECO:0007669"/>
    <property type="project" value="UniProtKB-KW"/>
</dbReference>
<evidence type="ECO:0000256" key="3">
    <source>
        <dbReference type="ARBA" id="ARBA00022763"/>
    </source>
</evidence>
<dbReference type="GO" id="GO:0043138">
    <property type="term" value="F:3'-5' DNA helicase activity"/>
    <property type="evidence" value="ECO:0007669"/>
    <property type="project" value="UniProtKB-EC"/>
</dbReference>
<evidence type="ECO:0000256" key="8">
    <source>
        <dbReference type="ARBA" id="ARBA00023125"/>
    </source>
</evidence>
<dbReference type="Proteomes" id="UP000238442">
    <property type="component" value="Chromosome"/>
</dbReference>
<dbReference type="AlphaFoldDB" id="A0A2S0HV32"/>
<dbReference type="Pfam" id="PF00580">
    <property type="entry name" value="UvrD-helicase"/>
    <property type="match status" value="1"/>
</dbReference>
<dbReference type="PROSITE" id="PS51198">
    <property type="entry name" value="UVRD_HELICASE_ATP_BIND"/>
    <property type="match status" value="1"/>
</dbReference>
<keyword evidence="18" id="KW-1185">Reference proteome</keyword>
<evidence type="ECO:0000256" key="1">
    <source>
        <dbReference type="ARBA" id="ARBA00022722"/>
    </source>
</evidence>
<dbReference type="InterPro" id="IPR027417">
    <property type="entry name" value="P-loop_NTPase"/>
</dbReference>
<organism evidence="17 18">
    <name type="scientific">Pukyongia salina</name>
    <dbReference type="NCBI Taxonomy" id="2094025"/>
    <lineage>
        <taxon>Bacteria</taxon>
        <taxon>Pseudomonadati</taxon>
        <taxon>Bacteroidota</taxon>
        <taxon>Flavobacteriia</taxon>
        <taxon>Flavobacteriales</taxon>
        <taxon>Flavobacteriaceae</taxon>
        <taxon>Pukyongia</taxon>
    </lineage>
</organism>
<name>A0A2S0HV32_9FLAO</name>
<evidence type="ECO:0000256" key="6">
    <source>
        <dbReference type="ARBA" id="ARBA00022839"/>
    </source>
</evidence>
<evidence type="ECO:0000256" key="13">
    <source>
        <dbReference type="ARBA" id="ARBA00048988"/>
    </source>
</evidence>
<evidence type="ECO:0000256" key="7">
    <source>
        <dbReference type="ARBA" id="ARBA00022840"/>
    </source>
</evidence>
<dbReference type="GO" id="GO:0000725">
    <property type="term" value="P:recombinational repair"/>
    <property type="evidence" value="ECO:0007669"/>
    <property type="project" value="TreeGrafter"/>
</dbReference>
<keyword evidence="10" id="KW-0413">Isomerase</keyword>
<evidence type="ECO:0000313" key="18">
    <source>
        <dbReference type="Proteomes" id="UP000238442"/>
    </source>
</evidence>
<evidence type="ECO:0000256" key="12">
    <source>
        <dbReference type="ARBA" id="ARBA00034808"/>
    </source>
</evidence>
<dbReference type="Gene3D" id="3.90.320.10">
    <property type="match status" value="1"/>
</dbReference>
<evidence type="ECO:0000256" key="14">
    <source>
        <dbReference type="PROSITE-ProRule" id="PRU00560"/>
    </source>
</evidence>
<evidence type="ECO:0000256" key="10">
    <source>
        <dbReference type="ARBA" id="ARBA00023235"/>
    </source>
</evidence>
<dbReference type="KEGG" id="aue:C5O00_04900"/>
<comment type="catalytic activity">
    <reaction evidence="11">
        <text>Couples ATP hydrolysis with the unwinding of duplex DNA by translocating in the 3'-5' direction.</text>
        <dbReference type="EC" id="5.6.2.4"/>
    </reaction>
</comment>
<feature type="domain" description="UvrD-like helicase ATP-binding" evidence="15">
    <location>
        <begin position="1"/>
        <end position="472"/>
    </location>
</feature>
<dbReference type="OrthoDB" id="9810135at2"/>
<evidence type="ECO:0000256" key="4">
    <source>
        <dbReference type="ARBA" id="ARBA00022801"/>
    </source>
</evidence>
<dbReference type="InterPro" id="IPR011604">
    <property type="entry name" value="PDDEXK-like_dom_sf"/>
</dbReference>